<evidence type="ECO:0000313" key="9">
    <source>
        <dbReference type="EMBL" id="GAP65247.1"/>
    </source>
</evidence>
<keyword evidence="9" id="KW-0969">Cilium</keyword>
<name>A0A0K8QLE8_9GAMM</name>
<evidence type="ECO:0000256" key="4">
    <source>
        <dbReference type="ARBA" id="ARBA00022729"/>
    </source>
</evidence>
<feature type="transmembrane region" description="Helical" evidence="8">
    <location>
        <begin position="54"/>
        <end position="72"/>
    </location>
</feature>
<dbReference type="Proteomes" id="UP000253740">
    <property type="component" value="Unassembled WGS sequence"/>
</dbReference>
<keyword evidence="8" id="KW-1133">Transmembrane helix</keyword>
<keyword evidence="8" id="KW-0472">Membrane</keyword>
<evidence type="ECO:0000256" key="2">
    <source>
        <dbReference type="ARBA" id="ARBA00004117"/>
    </source>
</evidence>
<reference evidence="9" key="1">
    <citation type="submission" date="2015-08" db="EMBL/GenBank/DDBJ databases">
        <title>Complete DNA Sequence of Pseudomonas syringae pv. actinidiae, the Causal Agent of Kiwifruit Canker Disease.</title>
        <authorList>
            <person name="Rikkerink E.H.A."/>
            <person name="Fineran P.C."/>
        </authorList>
    </citation>
    <scope>NUCLEOTIDE SEQUENCE</scope>
    <source>
        <strain evidence="9">SkMP5</strain>
    </source>
</reference>
<accession>A0A0K8QLE8</accession>
<dbReference type="STRING" id="1475481.GCA_000953855_00545"/>
<dbReference type="EMBL" id="DF970155">
    <property type="protein sequence ID" value="GAP65247.1"/>
    <property type="molecule type" value="Genomic_DNA"/>
</dbReference>
<dbReference type="PANTHER" id="PTHR30381">
    <property type="entry name" value="FLAGELLAR P-RING PERIPLASMIC PROTEIN FLGI"/>
    <property type="match status" value="1"/>
</dbReference>
<dbReference type="NCBIfam" id="NF003676">
    <property type="entry name" value="PRK05303.1"/>
    <property type="match status" value="1"/>
</dbReference>
<keyword evidence="8" id="KW-0812">Transmembrane</keyword>
<dbReference type="HAMAP" id="MF_00416">
    <property type="entry name" value="FlgI"/>
    <property type="match status" value="1"/>
</dbReference>
<dbReference type="GO" id="GO:0071973">
    <property type="term" value="P:bacterial-type flagellum-dependent cell motility"/>
    <property type="evidence" value="ECO:0007669"/>
    <property type="project" value="InterPro"/>
</dbReference>
<keyword evidence="9" id="KW-0966">Cell projection</keyword>
<keyword evidence="9" id="KW-0282">Flagellum</keyword>
<comment type="subcellular location">
    <subcellularLocation>
        <location evidence="2 6">Bacterial flagellum basal body</location>
    </subcellularLocation>
</comment>
<evidence type="ECO:0000256" key="5">
    <source>
        <dbReference type="ARBA" id="ARBA00023143"/>
    </source>
</evidence>
<dbReference type="InterPro" id="IPR001782">
    <property type="entry name" value="Flag_FlgI"/>
</dbReference>
<comment type="similarity">
    <text evidence="3 6">Belongs to the FlgI family.</text>
</comment>
<dbReference type="GO" id="GO:0005198">
    <property type="term" value="F:structural molecule activity"/>
    <property type="evidence" value="ECO:0007669"/>
    <property type="project" value="InterPro"/>
</dbReference>
<dbReference type="RefSeq" id="WP_237071730.1">
    <property type="nucleotide sequence ID" value="NZ_DF970155.1"/>
</dbReference>
<evidence type="ECO:0000256" key="3">
    <source>
        <dbReference type="ARBA" id="ARBA00008994"/>
    </source>
</evidence>
<keyword evidence="4" id="KW-0732">Signal</keyword>
<feature type="region of interest" description="Disordered" evidence="7">
    <location>
        <begin position="1"/>
        <end position="40"/>
    </location>
</feature>
<evidence type="ECO:0000256" key="8">
    <source>
        <dbReference type="SAM" id="Phobius"/>
    </source>
</evidence>
<dbReference type="Pfam" id="PF02119">
    <property type="entry name" value="FlgI"/>
    <property type="match status" value="1"/>
</dbReference>
<dbReference type="PRINTS" id="PR01010">
    <property type="entry name" value="FLGPRINGFLGI"/>
</dbReference>
<sequence length="418" mass="42891">MNTTTVDAMDARRARSARVPLAPTLSAPGRGGQEPPRGGRADFAHRRLHARTPFVALALLILCACLAAPLHAERVRDIAQVAGVRSNQLIGYGLVVGLDGSGDQTSQAPFTTQSIENMLQQFGITVPDNVRPQLRNVAAVTVTAELPPFAKPGQSIDVVVASIGNAKSLRGGALLMTPLRGADGQVYAIAQGNLVIGGVSAQGQSGSSVQVNISNSGRIPNGATVERAVLNAFAADGPLVLNLDTPDFTTAARLVQAINGTFGAGTAQALDATSVAVRAPADASQRVAFLGALQDLDVQPAETSARVVINSRTGTVVIGSDVRVSPAAVAHGAIEVSIGEQPYVSQPAPFGRGQTAVVPQSSVQITEHGGHMFKFAPGVSLDDIVRAVNQVGAAPSDLVAILQALKEAGALHAQLVVI</sequence>
<evidence type="ECO:0000313" key="10">
    <source>
        <dbReference type="Proteomes" id="UP000253740"/>
    </source>
</evidence>
<evidence type="ECO:0000256" key="6">
    <source>
        <dbReference type="HAMAP-Rule" id="MF_00416"/>
    </source>
</evidence>
<comment type="subunit">
    <text evidence="6">The basal body constitutes a major portion of the flagellar organelle and consists of four rings (L,P,S, and M) mounted on a central rod.</text>
</comment>
<evidence type="ECO:0000256" key="1">
    <source>
        <dbReference type="ARBA" id="ARBA00002591"/>
    </source>
</evidence>
<comment type="function">
    <text evidence="1 6">Assembles around the rod to form the L-ring and probably protects the motor/basal body from shearing forces during rotation.</text>
</comment>
<dbReference type="GO" id="GO:0030288">
    <property type="term" value="C:outer membrane-bounded periplasmic space"/>
    <property type="evidence" value="ECO:0007669"/>
    <property type="project" value="InterPro"/>
</dbReference>
<keyword evidence="10" id="KW-1185">Reference proteome</keyword>
<keyword evidence="5 6" id="KW-0975">Bacterial flagellum</keyword>
<organism evidence="9">
    <name type="scientific">Mizugakiibacter sediminis</name>
    <dbReference type="NCBI Taxonomy" id="1475481"/>
    <lineage>
        <taxon>Bacteria</taxon>
        <taxon>Pseudomonadati</taxon>
        <taxon>Pseudomonadota</taxon>
        <taxon>Gammaproteobacteria</taxon>
        <taxon>Lysobacterales</taxon>
        <taxon>Rhodanobacteraceae</taxon>
        <taxon>Mizugakiibacter</taxon>
    </lineage>
</organism>
<proteinExistence type="inferred from homology"/>
<dbReference type="AlphaFoldDB" id="A0A0K8QLE8"/>
<dbReference type="GO" id="GO:0009428">
    <property type="term" value="C:bacterial-type flagellum basal body, distal rod, P ring"/>
    <property type="evidence" value="ECO:0007669"/>
    <property type="project" value="InterPro"/>
</dbReference>
<gene>
    <name evidence="6" type="primary">flgI</name>
    <name evidence="9" type="ORF">MBSD_n0536</name>
</gene>
<protein>
    <recommendedName>
        <fullName evidence="6">Flagellar P-ring protein</fullName>
    </recommendedName>
    <alternativeName>
        <fullName evidence="6">Basal body P-ring protein</fullName>
    </alternativeName>
</protein>
<dbReference type="PANTHER" id="PTHR30381:SF0">
    <property type="entry name" value="FLAGELLAR P-RING PROTEIN"/>
    <property type="match status" value="1"/>
</dbReference>
<evidence type="ECO:0000256" key="7">
    <source>
        <dbReference type="SAM" id="MobiDB-lite"/>
    </source>
</evidence>